<dbReference type="Proteomes" id="UP000636661">
    <property type="component" value="Unassembled WGS sequence"/>
</dbReference>
<reference evidence="3" key="2">
    <citation type="submission" date="2020-09" db="EMBL/GenBank/DDBJ databases">
        <authorList>
            <person name="Sun Q."/>
            <person name="Ohkuma M."/>
        </authorList>
    </citation>
    <scope>NUCLEOTIDE SEQUENCE</scope>
    <source>
        <strain evidence="3">JCM 4391</strain>
    </source>
</reference>
<keyword evidence="4" id="KW-1185">Reference proteome</keyword>
<evidence type="ECO:0000313" key="4">
    <source>
        <dbReference type="Proteomes" id="UP000636661"/>
    </source>
</evidence>
<dbReference type="EMBL" id="BMTP01000010">
    <property type="protein sequence ID" value="GGU47222.1"/>
    <property type="molecule type" value="Genomic_DNA"/>
</dbReference>
<feature type="signal peptide" evidence="2">
    <location>
        <begin position="1"/>
        <end position="26"/>
    </location>
</feature>
<evidence type="ECO:0000313" key="3">
    <source>
        <dbReference type="EMBL" id="GGU47222.1"/>
    </source>
</evidence>
<evidence type="ECO:0000256" key="1">
    <source>
        <dbReference type="SAM" id="MobiDB-lite"/>
    </source>
</evidence>
<gene>
    <name evidence="3" type="ORF">GCM10010274_39380</name>
</gene>
<feature type="chain" id="PRO_5037288211" description="Secreted protein" evidence="2">
    <location>
        <begin position="27"/>
        <end position="713"/>
    </location>
</feature>
<keyword evidence="2" id="KW-0732">Signal</keyword>
<accession>A0A918M618</accession>
<proteinExistence type="predicted"/>
<sequence length="713" mass="75669">MKRTSRTTALIMGALLSGLGAPVAPAAAAAAPVPRVDLRVLVVTDGGPATAAVTAELDGTGTPYTLVDLTRPDRPVIDPGFLADTVDGRPRARFQAVVLPDDAPFAAGSDEMAALVAYERTFAIPQVDAYTYARPQAGLEYPVDGGYAGPVDGLRAEVTAAGKAGPFGYLEGTVPFEDNSPTVDESYAFLSRPATGADFTPYVDAPVPGRPGRGVLVGEYRHDGRRELVVTFAYNRHQQQFRLLARGIVDWMTRETRLGTSRHYFAVHVDDVFAADDRWDTALDCTPGDVDCAPGTGTPDPIRMNEADVRHAVAWSRGRGFTLDMAFNGGGSVEYREEHGGGDPTADRLIAERDAFRWINHTYDHPYLGCEQDVSRVPWTCATGPDGTTRYVGRAEIDRQIAGNRAWAERAGLPLRTDELVTGEHSGLRLLPQQPEDNPHLAPSLTGQGIAWLGADHSRDPGQRQVGSALTVARHPVNIFYNAGRIAEQVDEYNWIHTSRARGGSGLCEELATTTCLDEPLDPATGYTGYIVPLETRVALGHVLAGDPRPHFVHQSNLAEDRIGYPVLDGVLTRYDELFAADTPLVNLPMGAIGAELRDRAAWRTAVRAGDVTAYRVGDTVTVEAPPDVPVAATVPAGTTEGGAAFGEPYAGTASGRVASGPDGTLSLGLPASPAGADTARAASPAPHRPARPAPAAPVPAGVVRPVPYGAER</sequence>
<feature type="compositionally biased region" description="Low complexity" evidence="1">
    <location>
        <begin position="699"/>
        <end position="713"/>
    </location>
</feature>
<organism evidence="3 4">
    <name type="scientific">Streptomyces lavendofoliae</name>
    <dbReference type="NCBI Taxonomy" id="67314"/>
    <lineage>
        <taxon>Bacteria</taxon>
        <taxon>Bacillati</taxon>
        <taxon>Actinomycetota</taxon>
        <taxon>Actinomycetes</taxon>
        <taxon>Kitasatosporales</taxon>
        <taxon>Streptomycetaceae</taxon>
        <taxon>Streptomyces</taxon>
    </lineage>
</organism>
<evidence type="ECO:0008006" key="5">
    <source>
        <dbReference type="Google" id="ProtNLM"/>
    </source>
</evidence>
<reference evidence="3" key="1">
    <citation type="journal article" date="2014" name="Int. J. Syst. Evol. Microbiol.">
        <title>Complete genome sequence of Corynebacterium casei LMG S-19264T (=DSM 44701T), isolated from a smear-ripened cheese.</title>
        <authorList>
            <consortium name="US DOE Joint Genome Institute (JGI-PGF)"/>
            <person name="Walter F."/>
            <person name="Albersmeier A."/>
            <person name="Kalinowski J."/>
            <person name="Ruckert C."/>
        </authorList>
    </citation>
    <scope>NUCLEOTIDE SEQUENCE</scope>
    <source>
        <strain evidence="3">JCM 4391</strain>
    </source>
</reference>
<feature type="region of interest" description="Disordered" evidence="1">
    <location>
        <begin position="655"/>
        <end position="713"/>
    </location>
</feature>
<name>A0A918M618_9ACTN</name>
<comment type="caution">
    <text evidence="3">The sequence shown here is derived from an EMBL/GenBank/DDBJ whole genome shotgun (WGS) entry which is preliminary data.</text>
</comment>
<dbReference type="AlphaFoldDB" id="A0A918M618"/>
<dbReference type="RefSeq" id="WP_189552198.1">
    <property type="nucleotide sequence ID" value="NZ_BMTP01000010.1"/>
</dbReference>
<protein>
    <recommendedName>
        <fullName evidence="5">Secreted protein</fullName>
    </recommendedName>
</protein>
<evidence type="ECO:0000256" key="2">
    <source>
        <dbReference type="SAM" id="SignalP"/>
    </source>
</evidence>